<dbReference type="InterPro" id="IPR036208">
    <property type="entry name" value="VHL_sf"/>
</dbReference>
<dbReference type="Proteomes" id="UP000594454">
    <property type="component" value="Chromosome 1"/>
</dbReference>
<protein>
    <recommendedName>
        <fullName evidence="2">von Hippel-Lindau disease tumour suppressor beta domain-containing protein</fullName>
    </recommendedName>
</protein>
<evidence type="ECO:0000256" key="1">
    <source>
        <dbReference type="ARBA" id="ARBA00010057"/>
    </source>
</evidence>
<dbReference type="InParanoid" id="A0A7R8UC70"/>
<dbReference type="InterPro" id="IPR037140">
    <property type="entry name" value="VHL_beta_dom_sf"/>
</dbReference>
<reference evidence="3 4" key="1">
    <citation type="submission" date="2020-11" db="EMBL/GenBank/DDBJ databases">
        <authorList>
            <person name="Wallbank WR R."/>
            <person name="Pardo Diaz C."/>
            <person name="Kozak K."/>
            <person name="Martin S."/>
            <person name="Jiggins C."/>
            <person name="Moest M."/>
            <person name="Warren A I."/>
            <person name="Generalovic N T."/>
            <person name="Byers J.R.P. K."/>
            <person name="Montejo-Kovacevich G."/>
            <person name="Yen C E."/>
        </authorList>
    </citation>
    <scope>NUCLEOTIDE SEQUENCE [LARGE SCALE GENOMIC DNA]</scope>
</reference>
<dbReference type="CDD" id="cd05468">
    <property type="entry name" value="pVHL"/>
    <property type="match status" value="1"/>
</dbReference>
<keyword evidence="4" id="KW-1185">Reference proteome</keyword>
<dbReference type="InterPro" id="IPR024053">
    <property type="entry name" value="VHL_beta_dom"/>
</dbReference>
<dbReference type="SUPFAM" id="SSF49468">
    <property type="entry name" value="VHL"/>
    <property type="match status" value="1"/>
</dbReference>
<comment type="similarity">
    <text evidence="1">Belongs to the VHL family.</text>
</comment>
<dbReference type="OMA" id="MNQRVEQ"/>
<dbReference type="OrthoDB" id="413400at2759"/>
<gene>
    <name evidence="3" type="ORF">HERILL_LOCUS1305</name>
</gene>
<evidence type="ECO:0000259" key="2">
    <source>
        <dbReference type="Pfam" id="PF01847"/>
    </source>
</evidence>
<dbReference type="EMBL" id="LR899009">
    <property type="protein sequence ID" value="CAD7078009.1"/>
    <property type="molecule type" value="Genomic_DNA"/>
</dbReference>
<organism evidence="3 4">
    <name type="scientific">Hermetia illucens</name>
    <name type="common">Black soldier fly</name>
    <dbReference type="NCBI Taxonomy" id="343691"/>
    <lineage>
        <taxon>Eukaryota</taxon>
        <taxon>Metazoa</taxon>
        <taxon>Ecdysozoa</taxon>
        <taxon>Arthropoda</taxon>
        <taxon>Hexapoda</taxon>
        <taxon>Insecta</taxon>
        <taxon>Pterygota</taxon>
        <taxon>Neoptera</taxon>
        <taxon>Endopterygota</taxon>
        <taxon>Diptera</taxon>
        <taxon>Brachycera</taxon>
        <taxon>Stratiomyomorpha</taxon>
        <taxon>Stratiomyidae</taxon>
        <taxon>Hermetiinae</taxon>
        <taxon>Hermetia</taxon>
    </lineage>
</organism>
<dbReference type="InterPro" id="IPR022772">
    <property type="entry name" value="VHL_tumour_suppress_b/a_dom"/>
</dbReference>
<dbReference type="AlphaFoldDB" id="A0A7R8UC70"/>
<evidence type="ECO:0000313" key="4">
    <source>
        <dbReference type="Proteomes" id="UP000594454"/>
    </source>
</evidence>
<accession>A0A7R8UC70</accession>
<sequence length="164" mass="19528">MQHGPNLRSSNSIHHSFVIFANTTKRKVDVFWVDYEGKFVHYMCLKPDDRIIVNTFSTHPWIFIDSETGERMHVEHSEIFWPKPSIDASIPLEAQRRTLRRSTVNIHFPLRTLQDTALWTIVKEMVRNVREVETWEIPRILKVQVINLFTKYEKHRQSMEAART</sequence>
<dbReference type="Pfam" id="PF01847">
    <property type="entry name" value="VHL"/>
    <property type="match status" value="1"/>
</dbReference>
<name>A0A7R8UC70_HERIL</name>
<dbReference type="FunFam" id="2.60.40.780:FF:000001">
    <property type="entry name" value="von Hippel-Lindau disease tumor suppressor"/>
    <property type="match status" value="1"/>
</dbReference>
<feature type="domain" description="von Hippel-Lindau disease tumour suppressor beta" evidence="2">
    <location>
        <begin position="7"/>
        <end position="85"/>
    </location>
</feature>
<dbReference type="FunCoup" id="A0A7R8UC70">
    <property type="interactions" value="106"/>
</dbReference>
<dbReference type="Gene3D" id="2.60.40.780">
    <property type="entry name" value="von Hippel-Lindau disease tumour suppressor, beta domain"/>
    <property type="match status" value="1"/>
</dbReference>
<proteinExistence type="inferred from homology"/>
<evidence type="ECO:0000313" key="3">
    <source>
        <dbReference type="EMBL" id="CAD7078009.1"/>
    </source>
</evidence>